<organism evidence="1 2">
    <name type="scientific">Antarcticirhabdus aurantiaca</name>
    <dbReference type="NCBI Taxonomy" id="2606717"/>
    <lineage>
        <taxon>Bacteria</taxon>
        <taxon>Pseudomonadati</taxon>
        <taxon>Pseudomonadota</taxon>
        <taxon>Alphaproteobacteria</taxon>
        <taxon>Hyphomicrobiales</taxon>
        <taxon>Aurantimonadaceae</taxon>
        <taxon>Antarcticirhabdus</taxon>
    </lineage>
</organism>
<name>A0ACD4NRM7_9HYPH</name>
<keyword evidence="2" id="KW-1185">Reference proteome</keyword>
<dbReference type="EMBL" id="CP113520">
    <property type="protein sequence ID" value="WAJ29300.1"/>
    <property type="molecule type" value="Genomic_DNA"/>
</dbReference>
<gene>
    <name evidence="1" type="ORF">OXU80_03440</name>
</gene>
<accession>A0ACD4NRM7</accession>
<protein>
    <submittedName>
        <fullName evidence="1">Uncharacterized protein</fullName>
    </submittedName>
</protein>
<dbReference type="Proteomes" id="UP001163223">
    <property type="component" value="Chromosome"/>
</dbReference>
<evidence type="ECO:0000313" key="2">
    <source>
        <dbReference type="Proteomes" id="UP001163223"/>
    </source>
</evidence>
<proteinExistence type="predicted"/>
<sequence length="713" mass="80018">MREGFYARLRQKRGDDDVLAACIDRVVNQLEDTATDGDKPGMLLGKIQSGKTRGFVGAIARAFDSSFDIAVVLTKGTKTLSAQTVARLNADLSDFIEDEDVLVLDIMKLPGRLTKSELKRKIIIVAKKQAQNLNNLLTFLRGQPALQNRKILLVDDEADLASVRFVKNRKTDQIDQGTIADQIDQLRGLSSGVAFLQVTATPYSLYLQPNDYDDAQNVSCIFQPKRPSFTELLPINEKYVGGDFFFGDFDEDDYRRYLYVSVSEDEQDALRREDKRRINRTRILDTPNAAGLRRAIVSFILAAGVRRWQQAQLGERPQKYAMIIHNDTQKAAQKWQVNVVGWIFEAVLDAATNDPTKLAPLFDQAYEDLSRSVNAGSGRMPDRDQAFKIVIDTLAGDEVVQELVNSDRDVMALLDEKAELRLRTGFNIFVGGNILDRGITIPKLISFYYGRNPKKMQADTVLQHSRMYGYRHPQDMLVTRFFTSQAVYDRLQVIDAFEKTLRKAFETGAHDKGVVFIQADANDTVRPCAPNKVLLSDVISLEPSGALLPTSFNTKRGRAMKDIQSTLETLIKPQWRDTGKFYTIDRSEAYKIIDLIDRSLEFDNIDFDWAAMKGLISYYLDATPTRPNPSLKVTAATGRRLDKRNSGEKSGRSIMGTALRQRAITAAQNDPVLVLLQQDGSTELGWNGHSFWWPVLVAPGAAEPCVFASKTAQ</sequence>
<evidence type="ECO:0000313" key="1">
    <source>
        <dbReference type="EMBL" id="WAJ29300.1"/>
    </source>
</evidence>
<reference evidence="1" key="1">
    <citation type="submission" date="2022-11" db="EMBL/GenBank/DDBJ databases">
        <title>beta-Carotene-producing bacterium, Jeongeuplla avenae sp. nov., alleviates the salt stress of Arabidopsis seedlings.</title>
        <authorList>
            <person name="Jiang L."/>
            <person name="Lee J."/>
        </authorList>
    </citation>
    <scope>NUCLEOTIDE SEQUENCE</scope>
    <source>
        <strain evidence="1">DY_R2A_6</strain>
    </source>
</reference>